<dbReference type="AlphaFoldDB" id="A0A517XQB7"/>
<evidence type="ECO:0000313" key="2">
    <source>
        <dbReference type="Proteomes" id="UP000319576"/>
    </source>
</evidence>
<gene>
    <name evidence="1" type="ORF">ETAA1_16230</name>
</gene>
<name>A0A517XQB7_9BACT</name>
<proteinExistence type="predicted"/>
<keyword evidence="2" id="KW-1185">Reference proteome</keyword>
<dbReference type="EMBL" id="CP036273">
    <property type="protein sequence ID" value="QDU19692.1"/>
    <property type="molecule type" value="Genomic_DNA"/>
</dbReference>
<dbReference type="RefSeq" id="WP_202920742.1">
    <property type="nucleotide sequence ID" value="NZ_CP036273.1"/>
</dbReference>
<reference evidence="1 2" key="1">
    <citation type="submission" date="2019-02" db="EMBL/GenBank/DDBJ databases">
        <title>Deep-cultivation of Planctomycetes and their phenomic and genomic characterization uncovers novel biology.</title>
        <authorList>
            <person name="Wiegand S."/>
            <person name="Jogler M."/>
            <person name="Boedeker C."/>
            <person name="Pinto D."/>
            <person name="Vollmers J."/>
            <person name="Rivas-Marin E."/>
            <person name="Kohn T."/>
            <person name="Peeters S.H."/>
            <person name="Heuer A."/>
            <person name="Rast P."/>
            <person name="Oberbeckmann S."/>
            <person name="Bunk B."/>
            <person name="Jeske O."/>
            <person name="Meyerdierks A."/>
            <person name="Storesund J.E."/>
            <person name="Kallscheuer N."/>
            <person name="Luecker S."/>
            <person name="Lage O.M."/>
            <person name="Pohl T."/>
            <person name="Merkel B.J."/>
            <person name="Hornburger P."/>
            <person name="Mueller R.-W."/>
            <person name="Bruemmer F."/>
            <person name="Labrenz M."/>
            <person name="Spormann A.M."/>
            <person name="Op den Camp H."/>
            <person name="Overmann J."/>
            <person name="Amann R."/>
            <person name="Jetten M.S.M."/>
            <person name="Mascher T."/>
            <person name="Medema M.H."/>
            <person name="Devos D.P."/>
            <person name="Kaster A.-K."/>
            <person name="Ovreas L."/>
            <person name="Rohde M."/>
            <person name="Galperin M.Y."/>
            <person name="Jogler C."/>
        </authorList>
    </citation>
    <scope>NUCLEOTIDE SEQUENCE [LARGE SCALE GENOMIC DNA]</scope>
    <source>
        <strain evidence="1 2">ETA_A1</strain>
    </source>
</reference>
<dbReference type="KEGG" id="uli:ETAA1_16230"/>
<protein>
    <submittedName>
        <fullName evidence="1">Uncharacterized protein</fullName>
    </submittedName>
</protein>
<dbReference type="Proteomes" id="UP000319576">
    <property type="component" value="Chromosome"/>
</dbReference>
<organism evidence="1 2">
    <name type="scientific">Urbifossiella limnaea</name>
    <dbReference type="NCBI Taxonomy" id="2528023"/>
    <lineage>
        <taxon>Bacteria</taxon>
        <taxon>Pseudomonadati</taxon>
        <taxon>Planctomycetota</taxon>
        <taxon>Planctomycetia</taxon>
        <taxon>Gemmatales</taxon>
        <taxon>Gemmataceae</taxon>
        <taxon>Urbifossiella</taxon>
    </lineage>
</organism>
<evidence type="ECO:0000313" key="1">
    <source>
        <dbReference type="EMBL" id="QDU19692.1"/>
    </source>
</evidence>
<sequence length="130" mass="12310">MYSMVLMAAMLPSGDAAGFGKKSNGCSGGCHGTVVAAGCTGSVAAGCTGVVDSGCCGGCHGSRGGFLGLRHRDRGNSCNGCSGGGFLGHHKSKSNGCNGGCTGSVPAGCTGGVIVVPATPATPAAMPPKM</sequence>
<accession>A0A517XQB7</accession>